<comment type="caution">
    <text evidence="8">The sequence shown here is derived from an EMBL/GenBank/DDBJ whole genome shotgun (WGS) entry which is preliminary data.</text>
</comment>
<feature type="transmembrane region" description="Helical" evidence="7">
    <location>
        <begin position="129"/>
        <end position="149"/>
    </location>
</feature>
<dbReference type="GO" id="GO:0042907">
    <property type="term" value="F:xanthine transmembrane transporter activity"/>
    <property type="evidence" value="ECO:0007669"/>
    <property type="project" value="TreeGrafter"/>
</dbReference>
<keyword evidence="9" id="KW-1185">Reference proteome</keyword>
<evidence type="ECO:0000256" key="2">
    <source>
        <dbReference type="ARBA" id="ARBA00008821"/>
    </source>
</evidence>
<evidence type="ECO:0000256" key="7">
    <source>
        <dbReference type="SAM" id="Phobius"/>
    </source>
</evidence>
<feature type="transmembrane region" description="Helical" evidence="7">
    <location>
        <begin position="40"/>
        <end position="58"/>
    </location>
</feature>
<proteinExistence type="inferred from homology"/>
<dbReference type="AlphaFoldDB" id="A0A4R2P4S0"/>
<dbReference type="Proteomes" id="UP000295416">
    <property type="component" value="Unassembled WGS sequence"/>
</dbReference>
<feature type="transmembrane region" description="Helical" evidence="7">
    <location>
        <begin position="268"/>
        <end position="296"/>
    </location>
</feature>
<comment type="subcellular location">
    <subcellularLocation>
        <location evidence="1">Membrane</location>
        <topology evidence="1">Multi-pass membrane protein</topology>
    </subcellularLocation>
</comment>
<organism evidence="8 9">
    <name type="scientific">Scopulibacillus darangshiensis</name>
    <dbReference type="NCBI Taxonomy" id="442528"/>
    <lineage>
        <taxon>Bacteria</taxon>
        <taxon>Bacillati</taxon>
        <taxon>Bacillota</taxon>
        <taxon>Bacilli</taxon>
        <taxon>Bacillales</taxon>
        <taxon>Sporolactobacillaceae</taxon>
        <taxon>Scopulibacillus</taxon>
    </lineage>
</organism>
<evidence type="ECO:0000256" key="1">
    <source>
        <dbReference type="ARBA" id="ARBA00004141"/>
    </source>
</evidence>
<feature type="transmembrane region" description="Helical" evidence="7">
    <location>
        <begin position="99"/>
        <end position="117"/>
    </location>
</feature>
<keyword evidence="3" id="KW-0813">Transport</keyword>
<dbReference type="NCBIfam" id="NF037981">
    <property type="entry name" value="NCS2_1"/>
    <property type="match status" value="1"/>
</dbReference>
<feature type="transmembrane region" description="Helical" evidence="7">
    <location>
        <begin position="308"/>
        <end position="331"/>
    </location>
</feature>
<feature type="transmembrane region" description="Helical" evidence="7">
    <location>
        <begin position="12"/>
        <end position="33"/>
    </location>
</feature>
<comment type="similarity">
    <text evidence="2">Belongs to the nucleobase:cation symporter-2 (NCS2) (TC 2.A.40) family.</text>
</comment>
<dbReference type="RefSeq" id="WP_132745429.1">
    <property type="nucleotide sequence ID" value="NZ_SLXK01000008.1"/>
</dbReference>
<evidence type="ECO:0000256" key="3">
    <source>
        <dbReference type="ARBA" id="ARBA00022448"/>
    </source>
</evidence>
<protein>
    <submittedName>
        <fullName evidence="8">Xanthine/uracil permease</fullName>
    </submittedName>
</protein>
<keyword evidence="4 7" id="KW-0812">Transmembrane</keyword>
<dbReference type="EMBL" id="SLXK01000008">
    <property type="protein sequence ID" value="TCP29819.1"/>
    <property type="molecule type" value="Genomic_DNA"/>
</dbReference>
<feature type="transmembrane region" description="Helical" evidence="7">
    <location>
        <begin position="224"/>
        <end position="248"/>
    </location>
</feature>
<evidence type="ECO:0000256" key="4">
    <source>
        <dbReference type="ARBA" id="ARBA00022692"/>
    </source>
</evidence>
<keyword evidence="6 7" id="KW-0472">Membrane</keyword>
<gene>
    <name evidence="8" type="ORF">EV207_108111</name>
</gene>
<dbReference type="InterPro" id="IPR006043">
    <property type="entry name" value="NCS2"/>
</dbReference>
<keyword evidence="5 7" id="KW-1133">Transmembrane helix</keyword>
<dbReference type="Pfam" id="PF00860">
    <property type="entry name" value="Xan_ur_permease"/>
    <property type="match status" value="1"/>
</dbReference>
<feature type="transmembrane region" description="Helical" evidence="7">
    <location>
        <begin position="161"/>
        <end position="179"/>
    </location>
</feature>
<feature type="transmembrane region" description="Helical" evidence="7">
    <location>
        <begin position="185"/>
        <end position="203"/>
    </location>
</feature>
<evidence type="ECO:0000313" key="9">
    <source>
        <dbReference type="Proteomes" id="UP000295416"/>
    </source>
</evidence>
<dbReference type="PANTHER" id="PTHR42810:SF1">
    <property type="entry name" value="PURINE PERMEASE YWDJ-RELATED"/>
    <property type="match status" value="1"/>
</dbReference>
<accession>A0A4R2P4S0</accession>
<dbReference type="PANTHER" id="PTHR42810">
    <property type="entry name" value="PURINE PERMEASE C1399.01C-RELATED"/>
    <property type="match status" value="1"/>
</dbReference>
<sequence>MGKNILASFQWMVFILAGTIVTPVSIAFAFHFSQQETAELLQRTLFIMGLTSLLQGYFGHKLPLMEGPAGLWWAVFLTYATISGQAASSVHEILISLEFGLLTAGVIVILLSVLNLIKYVKKLFTPTMTGLYLLLLVVQLSGPFIQGILGVEGGQLNGKVAAGAIATLLLAIILSRLNVAFLRNYSVLISLIFGWLLFYLLGISPQPTASDQVVSLPRVLAWGIPHFNLSIFITSVLISLLLVTNLIASMDVVRQVVDPGKKISLNKAGLMMGISQLLAGLFSSVGGVAISGSAGFIKTTRIKERLPFLIGSLLILLMSFFPGLTGLFAAIPPSVGYATLFVSISSIVGLALQTLRPSILEEGKLTVISLAFMTGAGMLLLPGGVLDALPESVSSLLSNGLVIGVVFGIILEQTISHKQ</sequence>
<evidence type="ECO:0000313" key="8">
    <source>
        <dbReference type="EMBL" id="TCP29819.1"/>
    </source>
</evidence>
<evidence type="ECO:0000256" key="6">
    <source>
        <dbReference type="ARBA" id="ARBA00023136"/>
    </source>
</evidence>
<feature type="transmembrane region" description="Helical" evidence="7">
    <location>
        <begin position="337"/>
        <end position="355"/>
    </location>
</feature>
<dbReference type="OrthoDB" id="5597247at2"/>
<reference evidence="8 9" key="1">
    <citation type="submission" date="2019-03" db="EMBL/GenBank/DDBJ databases">
        <title>Genomic Encyclopedia of Type Strains, Phase IV (KMG-IV): sequencing the most valuable type-strain genomes for metagenomic binning, comparative biology and taxonomic classification.</title>
        <authorList>
            <person name="Goeker M."/>
        </authorList>
    </citation>
    <scope>NUCLEOTIDE SEQUENCE [LARGE SCALE GENOMIC DNA]</scope>
    <source>
        <strain evidence="8 9">DSM 19377</strain>
    </source>
</reference>
<name>A0A4R2P4S0_9BACL</name>
<feature type="transmembrane region" description="Helical" evidence="7">
    <location>
        <begin position="392"/>
        <end position="411"/>
    </location>
</feature>
<evidence type="ECO:0000256" key="5">
    <source>
        <dbReference type="ARBA" id="ARBA00022989"/>
    </source>
</evidence>
<dbReference type="GO" id="GO:0005886">
    <property type="term" value="C:plasma membrane"/>
    <property type="evidence" value="ECO:0007669"/>
    <property type="project" value="TreeGrafter"/>
</dbReference>
<feature type="transmembrane region" description="Helical" evidence="7">
    <location>
        <begin position="367"/>
        <end position="386"/>
    </location>
</feature>